<accession>A0A919PP22</accession>
<sequence length="111" mass="11677">MVANVSAPFDELTSGRRAWIARAGLAELASAIGRPGRVAVSTRPDLLARVDQHAAAIRESLGGTLLDPVALAGYAAAIRDAARDAGETLDDWSRPTWAMLRLLAICSLIPS</sequence>
<dbReference type="AlphaFoldDB" id="A0A919PP22"/>
<dbReference type="Proteomes" id="UP000660611">
    <property type="component" value="Unassembled WGS sequence"/>
</dbReference>
<proteinExistence type="predicted"/>
<dbReference type="EMBL" id="BONQ01000083">
    <property type="protein sequence ID" value="GIG47404.1"/>
    <property type="molecule type" value="Genomic_DNA"/>
</dbReference>
<evidence type="ECO:0000313" key="2">
    <source>
        <dbReference type="Proteomes" id="UP000660611"/>
    </source>
</evidence>
<gene>
    <name evidence="1" type="ORF">Dsi01nite_054450</name>
</gene>
<dbReference type="InterPro" id="IPR045647">
    <property type="entry name" value="DUF6401"/>
</dbReference>
<protein>
    <submittedName>
        <fullName evidence="1">Uncharacterized protein</fullName>
    </submittedName>
</protein>
<keyword evidence="2" id="KW-1185">Reference proteome</keyword>
<reference evidence="1" key="1">
    <citation type="submission" date="2021-01" db="EMBL/GenBank/DDBJ databases">
        <title>Whole genome shotgun sequence of Dactylosporangium siamense NBRC 106093.</title>
        <authorList>
            <person name="Komaki H."/>
            <person name="Tamura T."/>
        </authorList>
    </citation>
    <scope>NUCLEOTIDE SEQUENCE</scope>
    <source>
        <strain evidence="1">NBRC 106093</strain>
    </source>
</reference>
<dbReference type="Pfam" id="PF19939">
    <property type="entry name" value="DUF6401"/>
    <property type="match status" value="1"/>
</dbReference>
<name>A0A919PP22_9ACTN</name>
<organism evidence="1 2">
    <name type="scientific">Dactylosporangium siamense</name>
    <dbReference type="NCBI Taxonomy" id="685454"/>
    <lineage>
        <taxon>Bacteria</taxon>
        <taxon>Bacillati</taxon>
        <taxon>Actinomycetota</taxon>
        <taxon>Actinomycetes</taxon>
        <taxon>Micromonosporales</taxon>
        <taxon>Micromonosporaceae</taxon>
        <taxon>Dactylosporangium</taxon>
    </lineage>
</organism>
<evidence type="ECO:0000313" key="1">
    <source>
        <dbReference type="EMBL" id="GIG47404.1"/>
    </source>
</evidence>
<comment type="caution">
    <text evidence="1">The sequence shown here is derived from an EMBL/GenBank/DDBJ whole genome shotgun (WGS) entry which is preliminary data.</text>
</comment>